<dbReference type="GO" id="GO:0003677">
    <property type="term" value="F:DNA binding"/>
    <property type="evidence" value="ECO:0007669"/>
    <property type="project" value="InterPro"/>
</dbReference>
<dbReference type="InterPro" id="IPR007219">
    <property type="entry name" value="XnlR_reg_dom"/>
</dbReference>
<dbReference type="PANTHER" id="PTHR47338:SF10">
    <property type="entry name" value="TRANSCRIPTION FACTOR DOMAIN-CONTAINING PROTEIN-RELATED"/>
    <property type="match status" value="1"/>
</dbReference>
<dbReference type="PANTHER" id="PTHR47338">
    <property type="entry name" value="ZN(II)2CYS6 TRANSCRIPTION FACTOR (EUROFUNG)-RELATED"/>
    <property type="match status" value="1"/>
</dbReference>
<evidence type="ECO:0000256" key="5">
    <source>
        <dbReference type="ARBA" id="ARBA00023242"/>
    </source>
</evidence>
<dbReference type="OrthoDB" id="3862662at2759"/>
<sequence>MAYDLDLCNMDEGDDTWQDAAEWTATEERRRLFWIIWELDTFVSTLSRRPSAINRQRLAVRLPASDDAWFAQEPVESAPLGTRPSEVWKSLLDSPNQDERAWFLLANYLMAITYETTSSGQARQEEKEELVDALVCFNLAMSQRFSLETYAVLFDIKSLTKHNWVIGMHLMVMSARACLSVFDAAHSAGSLMYTREFSRIIQHWHPETVALSHPFLACTLFLPQASVSNEMLGPFSTFNSNIEMSRLMLAQYGSVWKLGSVLIDLTRLLTPPDTLSGEERALMKRLAVFFPHQTTAPRPKLISHAPLPVNKEDTILGNHAPVDELPSKQPLELLELFNQSDDIENGGVVVDDLNQATIEGTAEFQLDVQDDWSSRLQLDYLCDDNQHFNYLQL</sequence>
<accession>A0A9P9IIH3</accession>
<keyword evidence="3" id="KW-0805">Transcription regulation</keyword>
<evidence type="ECO:0000313" key="8">
    <source>
        <dbReference type="Proteomes" id="UP000738349"/>
    </source>
</evidence>
<evidence type="ECO:0000313" key="7">
    <source>
        <dbReference type="EMBL" id="KAH7121382.1"/>
    </source>
</evidence>
<dbReference type="GO" id="GO:0005634">
    <property type="term" value="C:nucleus"/>
    <property type="evidence" value="ECO:0007669"/>
    <property type="project" value="UniProtKB-SubCell"/>
</dbReference>
<evidence type="ECO:0000256" key="2">
    <source>
        <dbReference type="ARBA" id="ARBA00022723"/>
    </source>
</evidence>
<keyword evidence="4" id="KW-0804">Transcription</keyword>
<comment type="subcellular location">
    <subcellularLocation>
        <location evidence="1">Nucleus</location>
    </subcellularLocation>
</comment>
<dbReference type="Pfam" id="PF04082">
    <property type="entry name" value="Fungal_trans"/>
    <property type="match status" value="1"/>
</dbReference>
<reference evidence="7" key="1">
    <citation type="journal article" date="2021" name="Nat. Commun.">
        <title>Genetic determinants of endophytism in the Arabidopsis root mycobiome.</title>
        <authorList>
            <person name="Mesny F."/>
            <person name="Miyauchi S."/>
            <person name="Thiergart T."/>
            <person name="Pickel B."/>
            <person name="Atanasova L."/>
            <person name="Karlsson M."/>
            <person name="Huettel B."/>
            <person name="Barry K.W."/>
            <person name="Haridas S."/>
            <person name="Chen C."/>
            <person name="Bauer D."/>
            <person name="Andreopoulos W."/>
            <person name="Pangilinan J."/>
            <person name="LaButti K."/>
            <person name="Riley R."/>
            <person name="Lipzen A."/>
            <person name="Clum A."/>
            <person name="Drula E."/>
            <person name="Henrissat B."/>
            <person name="Kohler A."/>
            <person name="Grigoriev I.V."/>
            <person name="Martin F.M."/>
            <person name="Hacquard S."/>
        </authorList>
    </citation>
    <scope>NUCLEOTIDE SEQUENCE</scope>
    <source>
        <strain evidence="7">MPI-CAGE-AT-0147</strain>
    </source>
</reference>
<proteinExistence type="predicted"/>
<protein>
    <recommendedName>
        <fullName evidence="6">Xylanolytic transcriptional activator regulatory domain-containing protein</fullName>
    </recommendedName>
</protein>
<organism evidence="7 8">
    <name type="scientific">Dactylonectria macrodidyma</name>
    <dbReference type="NCBI Taxonomy" id="307937"/>
    <lineage>
        <taxon>Eukaryota</taxon>
        <taxon>Fungi</taxon>
        <taxon>Dikarya</taxon>
        <taxon>Ascomycota</taxon>
        <taxon>Pezizomycotina</taxon>
        <taxon>Sordariomycetes</taxon>
        <taxon>Hypocreomycetidae</taxon>
        <taxon>Hypocreales</taxon>
        <taxon>Nectriaceae</taxon>
        <taxon>Dactylonectria</taxon>
    </lineage>
</organism>
<dbReference type="EMBL" id="JAGMUV010000024">
    <property type="protein sequence ID" value="KAH7121382.1"/>
    <property type="molecule type" value="Genomic_DNA"/>
</dbReference>
<evidence type="ECO:0000256" key="1">
    <source>
        <dbReference type="ARBA" id="ARBA00004123"/>
    </source>
</evidence>
<dbReference type="GO" id="GO:0000981">
    <property type="term" value="F:DNA-binding transcription factor activity, RNA polymerase II-specific"/>
    <property type="evidence" value="ECO:0007669"/>
    <property type="project" value="InterPro"/>
</dbReference>
<dbReference type="GO" id="GO:0008270">
    <property type="term" value="F:zinc ion binding"/>
    <property type="evidence" value="ECO:0007669"/>
    <property type="project" value="InterPro"/>
</dbReference>
<dbReference type="InterPro" id="IPR050815">
    <property type="entry name" value="TF_fung"/>
</dbReference>
<name>A0A9P9IIH3_9HYPO</name>
<keyword evidence="2" id="KW-0479">Metal-binding</keyword>
<keyword evidence="8" id="KW-1185">Reference proteome</keyword>
<evidence type="ECO:0000256" key="4">
    <source>
        <dbReference type="ARBA" id="ARBA00023163"/>
    </source>
</evidence>
<comment type="caution">
    <text evidence="7">The sequence shown here is derived from an EMBL/GenBank/DDBJ whole genome shotgun (WGS) entry which is preliminary data.</text>
</comment>
<feature type="domain" description="Xylanolytic transcriptional activator regulatory" evidence="6">
    <location>
        <begin position="22"/>
        <end position="82"/>
    </location>
</feature>
<keyword evidence="5" id="KW-0539">Nucleus</keyword>
<gene>
    <name evidence="7" type="ORF">EDB81DRAFT_813884</name>
</gene>
<dbReference type="AlphaFoldDB" id="A0A9P9IIH3"/>
<dbReference type="Proteomes" id="UP000738349">
    <property type="component" value="Unassembled WGS sequence"/>
</dbReference>
<dbReference type="CDD" id="cd12148">
    <property type="entry name" value="fungal_TF_MHR"/>
    <property type="match status" value="1"/>
</dbReference>
<evidence type="ECO:0000256" key="3">
    <source>
        <dbReference type="ARBA" id="ARBA00023015"/>
    </source>
</evidence>
<dbReference type="GO" id="GO:0006351">
    <property type="term" value="P:DNA-templated transcription"/>
    <property type="evidence" value="ECO:0007669"/>
    <property type="project" value="InterPro"/>
</dbReference>
<evidence type="ECO:0000259" key="6">
    <source>
        <dbReference type="Pfam" id="PF04082"/>
    </source>
</evidence>